<evidence type="ECO:0000259" key="4">
    <source>
        <dbReference type="Pfam" id="PF01979"/>
    </source>
</evidence>
<sequence length="513" mass="54975">MASRTCVIRGGRILRPGADTAPPADILVRDGKIALIGAPGMEAPEDCEQIDAAGCLLHPGLVNGHTHGHGHYSRALTDDLTLETLLAGSFWLNGNRSHEDKYLSTLIGAAEMVLKGCTACYDLFWEFPTASYEGMATAGRAYSDVGMRAVMAPMVADGSFLSSIPGLIEAIPEELRAEITPWTAPSSEALLSRLAAIDDAWPFDRDQVAFALGPTVPLLCSDEFLSGAARLARDRGLPIQTHLSESRIQEVTARERWGRSLTEHLADVGFLGPNLSVAHAVWLNDTDIALLAEAGATAVLNPSSNLRLGSGLPRMRRLLDAGMNVALGTDSASCGDHQNMYEVTRLAGYMSHVQSPNAEDWVTSAEAARAATEGGAKALGMHGIGKLDVGYAADIVFLDLGWVHWMPLRNVTMQLVQAEDATAVRHVMIDGHMIVRDRRLMTVDLARLQRQVTDAVARLDTLNADNKALFRKLQPVIGQFCAAFSPHPQAGAAPLPPTTGPAAKALQDTRTET</sequence>
<evidence type="ECO:0000313" key="6">
    <source>
        <dbReference type="Proteomes" id="UP000474757"/>
    </source>
</evidence>
<dbReference type="PANTHER" id="PTHR43794:SF11">
    <property type="entry name" value="AMIDOHYDROLASE-RELATED DOMAIN-CONTAINING PROTEIN"/>
    <property type="match status" value="1"/>
</dbReference>
<dbReference type="EMBL" id="JAAGAB010000001">
    <property type="protein sequence ID" value="NDV00503.1"/>
    <property type="molecule type" value="Genomic_DNA"/>
</dbReference>
<evidence type="ECO:0000256" key="2">
    <source>
        <dbReference type="ARBA" id="ARBA00022801"/>
    </source>
</evidence>
<dbReference type="PANTHER" id="PTHR43794">
    <property type="entry name" value="AMINOHYDROLASE SSNA-RELATED"/>
    <property type="match status" value="1"/>
</dbReference>
<name>A0A6B2JH23_9RHOB</name>
<feature type="region of interest" description="Disordered" evidence="3">
    <location>
        <begin position="491"/>
        <end position="513"/>
    </location>
</feature>
<keyword evidence="6" id="KW-1185">Reference proteome</keyword>
<reference evidence="5 6" key="1">
    <citation type="submission" date="2020-02" db="EMBL/GenBank/DDBJ databases">
        <title>Pseudoroseicyclus tamarix, sp. nov., isolated from offshore sediment of a Tamarix chinensis forest.</title>
        <authorList>
            <person name="Gai Y."/>
        </authorList>
    </citation>
    <scope>NUCLEOTIDE SEQUENCE [LARGE SCALE GENOMIC DNA]</scope>
    <source>
        <strain evidence="5 6">CLL3-39</strain>
    </source>
</reference>
<evidence type="ECO:0000256" key="1">
    <source>
        <dbReference type="ARBA" id="ARBA00006745"/>
    </source>
</evidence>
<gene>
    <name evidence="5" type="ORF">GZA08_05920</name>
</gene>
<dbReference type="GO" id="GO:0016810">
    <property type="term" value="F:hydrolase activity, acting on carbon-nitrogen (but not peptide) bonds"/>
    <property type="evidence" value="ECO:0007669"/>
    <property type="project" value="InterPro"/>
</dbReference>
<protein>
    <submittedName>
        <fullName evidence="5">Amidohydrolase family protein</fullName>
    </submittedName>
</protein>
<dbReference type="RefSeq" id="WP_163890880.1">
    <property type="nucleotide sequence ID" value="NZ_JAAFYS010000001.1"/>
</dbReference>
<comment type="caution">
    <text evidence="5">The sequence shown here is derived from an EMBL/GenBank/DDBJ whole genome shotgun (WGS) entry which is preliminary data.</text>
</comment>
<organism evidence="5 6">
    <name type="scientific">Pseudoroseicyclus tamaricis</name>
    <dbReference type="NCBI Taxonomy" id="2705421"/>
    <lineage>
        <taxon>Bacteria</taxon>
        <taxon>Pseudomonadati</taxon>
        <taxon>Pseudomonadota</taxon>
        <taxon>Alphaproteobacteria</taxon>
        <taxon>Rhodobacterales</taxon>
        <taxon>Paracoccaceae</taxon>
        <taxon>Pseudoroseicyclus</taxon>
    </lineage>
</organism>
<dbReference type="InterPro" id="IPR011059">
    <property type="entry name" value="Metal-dep_hydrolase_composite"/>
</dbReference>
<dbReference type="InterPro" id="IPR032466">
    <property type="entry name" value="Metal_Hydrolase"/>
</dbReference>
<dbReference type="SUPFAM" id="SSF51556">
    <property type="entry name" value="Metallo-dependent hydrolases"/>
    <property type="match status" value="1"/>
</dbReference>
<dbReference type="Proteomes" id="UP000474757">
    <property type="component" value="Unassembled WGS sequence"/>
</dbReference>
<dbReference type="Gene3D" id="2.30.40.10">
    <property type="entry name" value="Urease, subunit C, domain 1"/>
    <property type="match status" value="1"/>
</dbReference>
<accession>A0A6B2JH23</accession>
<dbReference type="Pfam" id="PF01979">
    <property type="entry name" value="Amidohydro_1"/>
    <property type="match status" value="1"/>
</dbReference>
<dbReference type="SUPFAM" id="SSF51338">
    <property type="entry name" value="Composite domain of metallo-dependent hydrolases"/>
    <property type="match status" value="1"/>
</dbReference>
<dbReference type="AlphaFoldDB" id="A0A6B2JH23"/>
<feature type="domain" description="Amidohydrolase-related" evidence="4">
    <location>
        <begin position="57"/>
        <end position="433"/>
    </location>
</feature>
<keyword evidence="2 5" id="KW-0378">Hydrolase</keyword>
<proteinExistence type="inferred from homology"/>
<dbReference type="InterPro" id="IPR006680">
    <property type="entry name" value="Amidohydro-rel"/>
</dbReference>
<evidence type="ECO:0000313" key="5">
    <source>
        <dbReference type="EMBL" id="NDV00503.1"/>
    </source>
</evidence>
<dbReference type="InterPro" id="IPR050287">
    <property type="entry name" value="MTA/SAH_deaminase"/>
</dbReference>
<comment type="similarity">
    <text evidence="1">Belongs to the metallo-dependent hydrolases superfamily. ATZ/TRZ family.</text>
</comment>
<evidence type="ECO:0000256" key="3">
    <source>
        <dbReference type="SAM" id="MobiDB-lite"/>
    </source>
</evidence>
<dbReference type="Gene3D" id="3.20.20.140">
    <property type="entry name" value="Metal-dependent hydrolases"/>
    <property type="match status" value="1"/>
</dbReference>